<accession>A0AA88GYK4</accession>
<dbReference type="InterPro" id="IPR013986">
    <property type="entry name" value="DExx_box_DNA_helicase_dom_sf"/>
</dbReference>
<dbReference type="InterPro" id="IPR027417">
    <property type="entry name" value="P-loop_NTPase"/>
</dbReference>
<organism evidence="15 16">
    <name type="scientific">Naegleria lovaniensis</name>
    <name type="common">Amoeba</name>
    <dbReference type="NCBI Taxonomy" id="51637"/>
    <lineage>
        <taxon>Eukaryota</taxon>
        <taxon>Discoba</taxon>
        <taxon>Heterolobosea</taxon>
        <taxon>Tetramitia</taxon>
        <taxon>Eutetramitia</taxon>
        <taxon>Vahlkampfiidae</taxon>
        <taxon>Naegleria</taxon>
    </lineage>
</organism>
<evidence type="ECO:0000256" key="9">
    <source>
        <dbReference type="ARBA" id="ARBA00034808"/>
    </source>
</evidence>
<dbReference type="InterPro" id="IPR000212">
    <property type="entry name" value="DNA_helicase_UvrD/REP"/>
</dbReference>
<dbReference type="Gene3D" id="3.40.50.300">
    <property type="entry name" value="P-loop containing nucleotide triphosphate hydrolases"/>
    <property type="match status" value="2"/>
</dbReference>
<evidence type="ECO:0000256" key="11">
    <source>
        <dbReference type="PROSITE-ProRule" id="PRU00560"/>
    </source>
</evidence>
<evidence type="ECO:0000256" key="12">
    <source>
        <dbReference type="SAM" id="MobiDB-lite"/>
    </source>
</evidence>
<dbReference type="GO" id="GO:0033202">
    <property type="term" value="C:DNA helicase complex"/>
    <property type="evidence" value="ECO:0007669"/>
    <property type="project" value="TreeGrafter"/>
</dbReference>
<dbReference type="GeneID" id="68106475"/>
<comment type="catalytic activity">
    <reaction evidence="8">
        <text>Couples ATP hydrolysis with the unwinding of duplex DNA by translocating in the 3'-5' direction.</text>
        <dbReference type="EC" id="5.6.2.4"/>
    </reaction>
</comment>
<dbReference type="EC" id="5.6.2.4" evidence="9"/>
<comment type="similarity">
    <text evidence="1">Belongs to the helicase family. UvrD subfamily.</text>
</comment>
<keyword evidence="4 11" id="KW-0347">Helicase</keyword>
<dbReference type="GO" id="GO:0005524">
    <property type="term" value="F:ATP binding"/>
    <property type="evidence" value="ECO:0007669"/>
    <property type="project" value="UniProtKB-UniRule"/>
</dbReference>
<evidence type="ECO:0000256" key="6">
    <source>
        <dbReference type="ARBA" id="ARBA00023125"/>
    </source>
</evidence>
<dbReference type="PROSITE" id="PS51198">
    <property type="entry name" value="UVRD_HELICASE_ATP_BIND"/>
    <property type="match status" value="1"/>
</dbReference>
<evidence type="ECO:0000256" key="2">
    <source>
        <dbReference type="ARBA" id="ARBA00022741"/>
    </source>
</evidence>
<feature type="region of interest" description="Disordered" evidence="12">
    <location>
        <begin position="748"/>
        <end position="827"/>
    </location>
</feature>
<dbReference type="GO" id="GO:0003677">
    <property type="term" value="F:DNA binding"/>
    <property type="evidence" value="ECO:0007669"/>
    <property type="project" value="UniProtKB-KW"/>
</dbReference>
<sequence length="827" mass="93717">MLPSNTRTTDSNTVLDDRSGASNSLLESIKNSLNPEQYKAVISDETLPVCVYSGPGSGKTKTITYRIAYLTVIKKIHPSNIYAMTFTNKAANEMKSRVYQLISQFDSGKVIEEGDYCHLGTFHAICAKILRRHANKVRSNLTTSFTILDSQDQQAIVNSILKESDNSIISEFVSGRKHNLQKVLSAATIIHDISGAKNRQLSASQFAQEVKELYRSKQGSRNYLNSYRNNTNDPNKIKEVIAQVYIEYERYLQENNMLDFDDLLVNVCTLFHKCPEILRQYSEHCKALLVDEFQDTNSLQYKIAKALSSKYKNIFVVGDVDQNIYTWRFSDCSLMKKLLNEFPNMKTVLLNQNYRSTKNILKVSDEIIAQNTDRIREENLFTFNNTGIPVSIHSVDSSEAEANFVASEILKLINTSNGKLSFRDFCVLIRINASSRSFENAFALKGIKYRVLGCFKFYDRMEVKDIISYARIVDNVNDDMAFERCINIPKRGIGESSLASLKKAAKAQNLSCYETIRLVCKEKKKISGVQAKKGFKEFIDLIDSIKAKQETSPKNILNAIVKGINYKSYLEEYEQSTAQTRFENVMELLNISAEFEMKDKDANLTSFLHNISLIPDNFNEGETDSNDQVTLSTIHSAKGLEYGIVFVCGLEEGGIPFYRAESKAEIEEERRLLFVACTRAQSCLSLTYSSYRLRGGENAHCEVSRFLEPIIEIANKAKSPHIAFEKPSTLINKHKSEWQASLEFEVSRRTQQVAHPSTQIPQQQQQQMKKTPSSPMEKQGSSQHNAICLDSSSDEDNDQLVATKKRSFRPTSGKVSRGMDTKKTKLH</sequence>
<feature type="domain" description="UvrD-like helicase ATP-binding" evidence="13">
    <location>
        <begin position="32"/>
        <end position="357"/>
    </location>
</feature>
<keyword evidence="6" id="KW-0238">DNA-binding</keyword>
<dbReference type="PANTHER" id="PTHR11070:SF2">
    <property type="entry name" value="ATP-DEPENDENT DNA HELICASE SRS2"/>
    <property type="match status" value="1"/>
</dbReference>
<evidence type="ECO:0000256" key="8">
    <source>
        <dbReference type="ARBA" id="ARBA00034617"/>
    </source>
</evidence>
<dbReference type="Gene3D" id="1.10.10.160">
    <property type="match status" value="1"/>
</dbReference>
<evidence type="ECO:0000256" key="10">
    <source>
        <dbReference type="ARBA" id="ARBA00048988"/>
    </source>
</evidence>
<dbReference type="AlphaFoldDB" id="A0AA88GYK4"/>
<dbReference type="CDD" id="cd17932">
    <property type="entry name" value="DEXQc_UvrD"/>
    <property type="match status" value="1"/>
</dbReference>
<dbReference type="GO" id="GO:0043138">
    <property type="term" value="F:3'-5' DNA helicase activity"/>
    <property type="evidence" value="ECO:0007669"/>
    <property type="project" value="UniProtKB-EC"/>
</dbReference>
<evidence type="ECO:0000313" key="15">
    <source>
        <dbReference type="EMBL" id="KAG2389462.1"/>
    </source>
</evidence>
<dbReference type="Proteomes" id="UP000816034">
    <property type="component" value="Unassembled WGS sequence"/>
</dbReference>
<evidence type="ECO:0000313" key="16">
    <source>
        <dbReference type="Proteomes" id="UP000816034"/>
    </source>
</evidence>
<comment type="caution">
    <text evidence="15">The sequence shown here is derived from an EMBL/GenBank/DDBJ whole genome shotgun (WGS) entry which is preliminary data.</text>
</comment>
<evidence type="ECO:0000259" key="13">
    <source>
        <dbReference type="PROSITE" id="PS51198"/>
    </source>
</evidence>
<dbReference type="EMBL" id="PYSW02000007">
    <property type="protein sequence ID" value="KAG2389462.1"/>
    <property type="molecule type" value="Genomic_DNA"/>
</dbReference>
<feature type="binding site" evidence="11">
    <location>
        <begin position="53"/>
        <end position="60"/>
    </location>
    <ligand>
        <name>ATP</name>
        <dbReference type="ChEBI" id="CHEBI:30616"/>
    </ligand>
</feature>
<evidence type="ECO:0000256" key="7">
    <source>
        <dbReference type="ARBA" id="ARBA00023235"/>
    </source>
</evidence>
<feature type="domain" description="UvrD-like helicase C-terminal" evidence="14">
    <location>
        <begin position="358"/>
        <end position="639"/>
    </location>
</feature>
<evidence type="ECO:0000256" key="3">
    <source>
        <dbReference type="ARBA" id="ARBA00022801"/>
    </source>
</evidence>
<keyword evidence="3 11" id="KW-0378">Hydrolase</keyword>
<feature type="compositionally biased region" description="Polar residues" evidence="12">
    <location>
        <begin position="749"/>
        <end position="761"/>
    </location>
</feature>
<evidence type="ECO:0000259" key="14">
    <source>
        <dbReference type="PROSITE" id="PS51217"/>
    </source>
</evidence>
<feature type="compositionally biased region" description="Basic and acidic residues" evidence="12">
    <location>
        <begin position="817"/>
        <end position="827"/>
    </location>
</feature>
<keyword evidence="16" id="KW-1185">Reference proteome</keyword>
<evidence type="ECO:0000256" key="1">
    <source>
        <dbReference type="ARBA" id="ARBA00009922"/>
    </source>
</evidence>
<keyword evidence="5 11" id="KW-0067">ATP-binding</keyword>
<dbReference type="GO" id="GO:0005829">
    <property type="term" value="C:cytosol"/>
    <property type="evidence" value="ECO:0007669"/>
    <property type="project" value="TreeGrafter"/>
</dbReference>
<dbReference type="PROSITE" id="PS51217">
    <property type="entry name" value="UVRD_HELICASE_CTER"/>
    <property type="match status" value="1"/>
</dbReference>
<dbReference type="Pfam" id="PF00580">
    <property type="entry name" value="UvrD-helicase"/>
    <property type="match status" value="1"/>
</dbReference>
<protein>
    <recommendedName>
        <fullName evidence="9">DNA 3'-5' helicase</fullName>
        <ecNumber evidence="9">5.6.2.4</ecNumber>
    </recommendedName>
</protein>
<dbReference type="Gene3D" id="1.10.486.10">
    <property type="entry name" value="PCRA, domain 4"/>
    <property type="match status" value="1"/>
</dbReference>
<dbReference type="RefSeq" id="XP_044553454.1">
    <property type="nucleotide sequence ID" value="XM_044689964.1"/>
</dbReference>
<evidence type="ECO:0000256" key="5">
    <source>
        <dbReference type="ARBA" id="ARBA00022840"/>
    </source>
</evidence>
<dbReference type="GO" id="GO:0000725">
    <property type="term" value="P:recombinational repair"/>
    <property type="evidence" value="ECO:0007669"/>
    <property type="project" value="TreeGrafter"/>
</dbReference>
<gene>
    <name evidence="15" type="ORF">C9374_014022</name>
</gene>
<reference evidence="15 16" key="1">
    <citation type="journal article" date="2018" name="BMC Genomics">
        <title>The genome of Naegleria lovaniensis, the basis for a comparative approach to unravel pathogenicity factors of the human pathogenic amoeba N. fowleri.</title>
        <authorList>
            <person name="Liechti N."/>
            <person name="Schurch N."/>
            <person name="Bruggmann R."/>
            <person name="Wittwer M."/>
        </authorList>
    </citation>
    <scope>NUCLEOTIDE SEQUENCE [LARGE SCALE GENOMIC DNA]</scope>
    <source>
        <strain evidence="15 16">ATCC 30569</strain>
    </source>
</reference>
<dbReference type="InterPro" id="IPR014016">
    <property type="entry name" value="UvrD-like_ATP-bd"/>
</dbReference>
<dbReference type="SUPFAM" id="SSF52540">
    <property type="entry name" value="P-loop containing nucleoside triphosphate hydrolases"/>
    <property type="match status" value="1"/>
</dbReference>
<evidence type="ECO:0000256" key="4">
    <source>
        <dbReference type="ARBA" id="ARBA00022806"/>
    </source>
</evidence>
<dbReference type="GO" id="GO:0016787">
    <property type="term" value="F:hydrolase activity"/>
    <property type="evidence" value="ECO:0007669"/>
    <property type="project" value="UniProtKB-UniRule"/>
</dbReference>
<proteinExistence type="inferred from homology"/>
<dbReference type="Pfam" id="PF13361">
    <property type="entry name" value="UvrD_C"/>
    <property type="match status" value="1"/>
</dbReference>
<dbReference type="PANTHER" id="PTHR11070">
    <property type="entry name" value="UVRD / RECB / PCRA DNA HELICASE FAMILY MEMBER"/>
    <property type="match status" value="1"/>
</dbReference>
<keyword evidence="2 11" id="KW-0547">Nucleotide-binding</keyword>
<comment type="catalytic activity">
    <reaction evidence="10">
        <text>ATP + H2O = ADP + phosphate + H(+)</text>
        <dbReference type="Rhea" id="RHEA:13065"/>
        <dbReference type="ChEBI" id="CHEBI:15377"/>
        <dbReference type="ChEBI" id="CHEBI:15378"/>
        <dbReference type="ChEBI" id="CHEBI:30616"/>
        <dbReference type="ChEBI" id="CHEBI:43474"/>
        <dbReference type="ChEBI" id="CHEBI:456216"/>
        <dbReference type="EC" id="5.6.2.4"/>
    </reaction>
</comment>
<feature type="compositionally biased region" description="Polar residues" evidence="12">
    <location>
        <begin position="768"/>
        <end position="785"/>
    </location>
</feature>
<name>A0AA88GYK4_NAELO</name>
<dbReference type="InterPro" id="IPR014017">
    <property type="entry name" value="DNA_helicase_UvrD-like_C"/>
</dbReference>
<keyword evidence="7" id="KW-0413">Isomerase</keyword>